<organism evidence="2 3">
    <name type="scientific">Tripterygium wilfordii</name>
    <name type="common">Thunder God vine</name>
    <dbReference type="NCBI Taxonomy" id="458696"/>
    <lineage>
        <taxon>Eukaryota</taxon>
        <taxon>Viridiplantae</taxon>
        <taxon>Streptophyta</taxon>
        <taxon>Embryophyta</taxon>
        <taxon>Tracheophyta</taxon>
        <taxon>Spermatophyta</taxon>
        <taxon>Magnoliopsida</taxon>
        <taxon>eudicotyledons</taxon>
        <taxon>Gunneridae</taxon>
        <taxon>Pentapetalae</taxon>
        <taxon>rosids</taxon>
        <taxon>fabids</taxon>
        <taxon>Celastrales</taxon>
        <taxon>Celastraceae</taxon>
        <taxon>Tripterygium</taxon>
    </lineage>
</organism>
<feature type="region of interest" description="Disordered" evidence="1">
    <location>
        <begin position="1"/>
        <end position="43"/>
    </location>
</feature>
<reference evidence="2 3" key="1">
    <citation type="journal article" date="2020" name="Nat. Commun.">
        <title>Genome of Tripterygium wilfordii and identification of cytochrome P450 involved in triptolide biosynthesis.</title>
        <authorList>
            <person name="Tu L."/>
            <person name="Su P."/>
            <person name="Zhang Z."/>
            <person name="Gao L."/>
            <person name="Wang J."/>
            <person name="Hu T."/>
            <person name="Zhou J."/>
            <person name="Zhang Y."/>
            <person name="Zhao Y."/>
            <person name="Liu Y."/>
            <person name="Song Y."/>
            <person name="Tong Y."/>
            <person name="Lu Y."/>
            <person name="Yang J."/>
            <person name="Xu C."/>
            <person name="Jia M."/>
            <person name="Peters R.J."/>
            <person name="Huang L."/>
            <person name="Gao W."/>
        </authorList>
    </citation>
    <scope>NUCLEOTIDE SEQUENCE [LARGE SCALE GENOMIC DNA]</scope>
    <source>
        <strain evidence="3">cv. XIE 37</strain>
        <tissue evidence="2">Leaf</tissue>
    </source>
</reference>
<dbReference type="Proteomes" id="UP000593562">
    <property type="component" value="Unassembled WGS sequence"/>
</dbReference>
<gene>
    <name evidence="2" type="ORF">HS088_TW22G01448</name>
</gene>
<dbReference type="InParanoid" id="A0A7J7C0W1"/>
<dbReference type="OrthoDB" id="1075193at2759"/>
<sequence length="116" mass="13358">MKRQRNIADSGSSRAAAKLEDEKVKTMTKKKKSQSQGVVDKVGKESPVMAESLSRVGWEEWPWLSGFVDEQMSWGSSWLPNWDVEFVDRAYSTMFSDVAWDDDIWNLKNVKEIPNQ</sequence>
<comment type="caution">
    <text evidence="2">The sequence shown here is derived from an EMBL/GenBank/DDBJ whole genome shotgun (WGS) entry which is preliminary data.</text>
</comment>
<evidence type="ECO:0000313" key="2">
    <source>
        <dbReference type="EMBL" id="KAF5727751.1"/>
    </source>
</evidence>
<dbReference type="EMBL" id="JAAARO010000022">
    <property type="protein sequence ID" value="KAF5727751.1"/>
    <property type="molecule type" value="Genomic_DNA"/>
</dbReference>
<proteinExistence type="predicted"/>
<keyword evidence="3" id="KW-1185">Reference proteome</keyword>
<dbReference type="AlphaFoldDB" id="A0A7J7C0W1"/>
<protein>
    <submittedName>
        <fullName evidence="2">Uncharacterized protein</fullName>
    </submittedName>
</protein>
<accession>A0A7J7C0W1</accession>
<name>A0A7J7C0W1_TRIWF</name>
<evidence type="ECO:0000256" key="1">
    <source>
        <dbReference type="SAM" id="MobiDB-lite"/>
    </source>
</evidence>
<evidence type="ECO:0000313" key="3">
    <source>
        <dbReference type="Proteomes" id="UP000593562"/>
    </source>
</evidence>